<dbReference type="InterPro" id="IPR058925">
    <property type="entry name" value="zf-C2H2_AcuF"/>
</dbReference>
<sequence>MSEVHLEIPGDIGIVARLHESCIEAIRYTLSQYGEYQSPYHKSMVGLKRVLQILVVWGIDHMVPDGTLDSSLQTSRALQKATLVPLRAIGNIIAFDVLPSLPKEYKPSINQSHDGLVILLDESNTIIAQDEESENEFDTDDGDYPSSLSDSNNSVEAFQSCVSRMMTFTRCLADLSVALDCPSKDPEYTHEQETAEAPATLAPHQPYSQKILERFPSAPLLLVDRLGKSNLKRHQRIIERHLETEPMLGDEDNTLPEPSYPDQSVTDYQDRMGGAWNWVMDTALRDSALGSSIPTYTIGSQPGKSDISSILTSLAEASWRAFPPLTEDAKHGKPFECEGCGRVVVMTKTKSWRKHLMDDLHPYDCVFTPCAYEGSSFPDQKSWKEHVLLEHGHDAILGSESCILCNSKVPGGIESQLKHISRHLEEISAAALPRNVGSQEGSDTNSCNASSELDSTRSQDDGLGGDVGRSQSTKKDDDPVSEPWVIGIEEAKAFYG</sequence>
<evidence type="ECO:0000259" key="2">
    <source>
        <dbReference type="Pfam" id="PF26082"/>
    </source>
</evidence>
<keyword evidence="4" id="KW-1185">Reference proteome</keyword>
<dbReference type="Pfam" id="PF26082">
    <property type="entry name" value="zf-C2H2_AcuF"/>
    <property type="match status" value="1"/>
</dbReference>
<evidence type="ECO:0000313" key="4">
    <source>
        <dbReference type="Proteomes" id="UP001446871"/>
    </source>
</evidence>
<dbReference type="Proteomes" id="UP001446871">
    <property type="component" value="Unassembled WGS sequence"/>
</dbReference>
<dbReference type="EMBL" id="JAQQWM010000009">
    <property type="protein sequence ID" value="KAK8047945.1"/>
    <property type="molecule type" value="Genomic_DNA"/>
</dbReference>
<gene>
    <name evidence="3" type="ORF">PG996_016009</name>
</gene>
<feature type="compositionally biased region" description="Acidic residues" evidence="1">
    <location>
        <begin position="130"/>
        <end position="143"/>
    </location>
</feature>
<organism evidence="3 4">
    <name type="scientific">Apiospora saccharicola</name>
    <dbReference type="NCBI Taxonomy" id="335842"/>
    <lineage>
        <taxon>Eukaryota</taxon>
        <taxon>Fungi</taxon>
        <taxon>Dikarya</taxon>
        <taxon>Ascomycota</taxon>
        <taxon>Pezizomycotina</taxon>
        <taxon>Sordariomycetes</taxon>
        <taxon>Xylariomycetidae</taxon>
        <taxon>Amphisphaeriales</taxon>
        <taxon>Apiosporaceae</taxon>
        <taxon>Apiospora</taxon>
    </lineage>
</organism>
<protein>
    <recommendedName>
        <fullName evidence="2">Oxidoreductase acuF-like C2H2 type zinc-finger domain-containing protein</fullName>
    </recommendedName>
</protein>
<evidence type="ECO:0000313" key="3">
    <source>
        <dbReference type="EMBL" id="KAK8047945.1"/>
    </source>
</evidence>
<feature type="region of interest" description="Disordered" evidence="1">
    <location>
        <begin position="130"/>
        <end position="151"/>
    </location>
</feature>
<feature type="region of interest" description="Disordered" evidence="1">
    <location>
        <begin position="433"/>
        <end position="483"/>
    </location>
</feature>
<dbReference type="PANTHER" id="PTHR35391">
    <property type="entry name" value="C2H2-TYPE DOMAIN-CONTAINING PROTEIN-RELATED"/>
    <property type="match status" value="1"/>
</dbReference>
<reference evidence="3 4" key="1">
    <citation type="submission" date="2023-01" db="EMBL/GenBank/DDBJ databases">
        <title>Analysis of 21 Apiospora genomes using comparative genomics revels a genus with tremendous synthesis potential of carbohydrate active enzymes and secondary metabolites.</title>
        <authorList>
            <person name="Sorensen T."/>
        </authorList>
    </citation>
    <scope>NUCLEOTIDE SEQUENCE [LARGE SCALE GENOMIC DNA]</scope>
    <source>
        <strain evidence="3 4">CBS 83171</strain>
    </source>
</reference>
<accession>A0ABR1TPY1</accession>
<dbReference type="PANTHER" id="PTHR35391:SF5">
    <property type="entry name" value="DUF6590 DOMAIN-CONTAINING PROTEIN"/>
    <property type="match status" value="1"/>
</dbReference>
<comment type="caution">
    <text evidence="3">The sequence shown here is derived from an EMBL/GenBank/DDBJ whole genome shotgun (WGS) entry which is preliminary data.</text>
</comment>
<name>A0ABR1TPY1_9PEZI</name>
<feature type="domain" description="Oxidoreductase acuF-like C2H2 type zinc-finger" evidence="2">
    <location>
        <begin position="332"/>
        <end position="360"/>
    </location>
</feature>
<evidence type="ECO:0000256" key="1">
    <source>
        <dbReference type="SAM" id="MobiDB-lite"/>
    </source>
</evidence>
<proteinExistence type="predicted"/>
<feature type="compositionally biased region" description="Polar residues" evidence="1">
    <location>
        <begin position="436"/>
        <end position="453"/>
    </location>
</feature>